<feature type="active site" description="Proton acceptor" evidence="6">
    <location>
        <position position="218"/>
    </location>
</feature>
<dbReference type="Gene3D" id="3.40.630.10">
    <property type="entry name" value="Zn peptidases"/>
    <property type="match status" value="1"/>
</dbReference>
<name>A0A0H2RI08_9AGAM</name>
<dbReference type="InterPro" id="IPR047177">
    <property type="entry name" value="Pept_M20A"/>
</dbReference>
<dbReference type="GO" id="GO:0051603">
    <property type="term" value="P:proteolysis involved in protein catabolic process"/>
    <property type="evidence" value="ECO:0007669"/>
    <property type="project" value="TreeGrafter"/>
</dbReference>
<dbReference type="PANTHER" id="PTHR45962">
    <property type="entry name" value="N-FATTY-ACYL-AMINO ACID SYNTHASE/HYDROLASE PM20D1"/>
    <property type="match status" value="1"/>
</dbReference>
<dbReference type="PROSITE" id="PS00758">
    <property type="entry name" value="ARGE_DAPE_CPG2_1"/>
    <property type="match status" value="1"/>
</dbReference>
<keyword evidence="10" id="KW-1185">Reference proteome</keyword>
<feature type="binding site" evidence="7">
    <location>
        <position position="219"/>
    </location>
    <ligand>
        <name>Zn(2+)</name>
        <dbReference type="ChEBI" id="CHEBI:29105"/>
        <label>1</label>
    </ligand>
</feature>
<evidence type="ECO:0000259" key="8">
    <source>
        <dbReference type="Pfam" id="PF07687"/>
    </source>
</evidence>
<evidence type="ECO:0000256" key="5">
    <source>
        <dbReference type="ARBA" id="ARBA00022833"/>
    </source>
</evidence>
<evidence type="ECO:0000256" key="3">
    <source>
        <dbReference type="ARBA" id="ARBA00022723"/>
    </source>
</evidence>
<evidence type="ECO:0000256" key="2">
    <source>
        <dbReference type="ARBA" id="ARBA00022670"/>
    </source>
</evidence>
<keyword evidence="2" id="KW-0645">Protease</keyword>
<dbReference type="OrthoDB" id="3064516at2759"/>
<feature type="domain" description="Peptidase M20 dimerisation" evidence="8">
    <location>
        <begin position="265"/>
        <end position="418"/>
    </location>
</feature>
<dbReference type="InterPro" id="IPR017141">
    <property type="entry name" value="Pept_M20_carboxypep"/>
</dbReference>
<dbReference type="SUPFAM" id="SSF53187">
    <property type="entry name" value="Zn-dependent exopeptidases"/>
    <property type="match status" value="1"/>
</dbReference>
<dbReference type="GO" id="GO:0046872">
    <property type="term" value="F:metal ion binding"/>
    <property type="evidence" value="ECO:0007669"/>
    <property type="project" value="UniProtKB-KW"/>
</dbReference>
<dbReference type="SUPFAM" id="SSF55031">
    <property type="entry name" value="Bacterial exopeptidase dimerisation domain"/>
    <property type="match status" value="1"/>
</dbReference>
<dbReference type="Proteomes" id="UP000053477">
    <property type="component" value="Unassembled WGS sequence"/>
</dbReference>
<feature type="binding site" evidence="7">
    <location>
        <position position="247"/>
    </location>
    <ligand>
        <name>Zn(2+)</name>
        <dbReference type="ChEBI" id="CHEBI:29105"/>
        <label>2</label>
    </ligand>
</feature>
<evidence type="ECO:0000313" key="9">
    <source>
        <dbReference type="EMBL" id="KLO11595.1"/>
    </source>
</evidence>
<evidence type="ECO:0000256" key="7">
    <source>
        <dbReference type="PIRSR" id="PIRSR037217-2"/>
    </source>
</evidence>
<dbReference type="Gene3D" id="3.30.70.360">
    <property type="match status" value="1"/>
</dbReference>
<evidence type="ECO:0000313" key="10">
    <source>
        <dbReference type="Proteomes" id="UP000053477"/>
    </source>
</evidence>
<organism evidence="9 10">
    <name type="scientific">Schizopora paradoxa</name>
    <dbReference type="NCBI Taxonomy" id="27342"/>
    <lineage>
        <taxon>Eukaryota</taxon>
        <taxon>Fungi</taxon>
        <taxon>Dikarya</taxon>
        <taxon>Basidiomycota</taxon>
        <taxon>Agaricomycotina</taxon>
        <taxon>Agaricomycetes</taxon>
        <taxon>Hymenochaetales</taxon>
        <taxon>Schizoporaceae</taxon>
        <taxon>Schizopora</taxon>
    </lineage>
</organism>
<comment type="similarity">
    <text evidence="1">Belongs to the peptidase M20A family.</text>
</comment>
<dbReference type="PIRSF" id="PIRSF037217">
    <property type="entry name" value="Carboxypeptidase_S"/>
    <property type="match status" value="1"/>
</dbReference>
<dbReference type="Pfam" id="PF01546">
    <property type="entry name" value="Peptidase_M20"/>
    <property type="match status" value="1"/>
</dbReference>
<dbReference type="InterPro" id="IPR002933">
    <property type="entry name" value="Peptidase_M20"/>
</dbReference>
<protein>
    <submittedName>
        <fullName evidence="9">Carboxypeptidase S</fullName>
    </submittedName>
</protein>
<dbReference type="GO" id="GO:0004181">
    <property type="term" value="F:metallocarboxypeptidase activity"/>
    <property type="evidence" value="ECO:0007669"/>
    <property type="project" value="InterPro"/>
</dbReference>
<keyword evidence="9" id="KW-0121">Carboxypeptidase</keyword>
<feature type="binding site" evidence="7">
    <location>
        <position position="184"/>
    </location>
    <ligand>
        <name>Zn(2+)</name>
        <dbReference type="ChEBI" id="CHEBI:29105"/>
        <label>2</label>
    </ligand>
</feature>
<dbReference type="InterPro" id="IPR036264">
    <property type="entry name" value="Bact_exopeptidase_dim_dom"/>
</dbReference>
<feature type="binding site" evidence="7">
    <location>
        <position position="149"/>
    </location>
    <ligand>
        <name>Zn(2+)</name>
        <dbReference type="ChEBI" id="CHEBI:29105"/>
        <label>2</label>
    </ligand>
</feature>
<feature type="binding site" evidence="7">
    <location>
        <position position="184"/>
    </location>
    <ligand>
        <name>Zn(2+)</name>
        <dbReference type="ChEBI" id="CHEBI:29105"/>
        <label>1</label>
    </ligand>
</feature>
<gene>
    <name evidence="9" type="ORF">SCHPADRAFT_905854</name>
</gene>
<dbReference type="InParanoid" id="A0A0H2RI08"/>
<dbReference type="GO" id="GO:0000328">
    <property type="term" value="C:fungal-type vacuole lumen"/>
    <property type="evidence" value="ECO:0007669"/>
    <property type="project" value="TreeGrafter"/>
</dbReference>
<dbReference type="FunCoup" id="A0A0H2RI08">
    <property type="interactions" value="10"/>
</dbReference>
<reference evidence="9 10" key="1">
    <citation type="submission" date="2015-04" db="EMBL/GenBank/DDBJ databases">
        <title>Complete genome sequence of Schizopora paradoxa KUC8140, a cosmopolitan wood degrader in East Asia.</title>
        <authorList>
            <consortium name="DOE Joint Genome Institute"/>
            <person name="Min B."/>
            <person name="Park H."/>
            <person name="Jang Y."/>
            <person name="Kim J.-J."/>
            <person name="Kim K.H."/>
            <person name="Pangilinan J."/>
            <person name="Lipzen A."/>
            <person name="Riley R."/>
            <person name="Grigoriev I.V."/>
            <person name="Spatafora J.W."/>
            <person name="Choi I.-G."/>
        </authorList>
    </citation>
    <scope>NUCLEOTIDE SEQUENCE [LARGE SCALE GENOMIC DNA]</scope>
    <source>
        <strain evidence="9 10">KUC8140</strain>
    </source>
</reference>
<keyword evidence="5 7" id="KW-0862">Zinc</keyword>
<keyword evidence="4" id="KW-0378">Hydrolase</keyword>
<dbReference type="STRING" id="27342.A0A0H2RI08"/>
<evidence type="ECO:0000256" key="6">
    <source>
        <dbReference type="PIRSR" id="PIRSR037217-1"/>
    </source>
</evidence>
<dbReference type="PANTHER" id="PTHR45962:SF1">
    <property type="entry name" value="N-FATTY-ACYL-AMINO ACID SYNTHASE_HYDROLASE PM20D1"/>
    <property type="match status" value="1"/>
</dbReference>
<evidence type="ECO:0000256" key="4">
    <source>
        <dbReference type="ARBA" id="ARBA00022801"/>
    </source>
</evidence>
<dbReference type="InterPro" id="IPR001261">
    <property type="entry name" value="ArgE/DapE_CS"/>
</dbReference>
<evidence type="ECO:0000256" key="1">
    <source>
        <dbReference type="ARBA" id="ARBA00006247"/>
    </source>
</evidence>
<proteinExistence type="inferred from homology"/>
<dbReference type="AlphaFoldDB" id="A0A0H2RI08"/>
<accession>A0A0H2RI08</accession>
<feature type="binding site" evidence="7">
    <location>
        <position position="532"/>
    </location>
    <ligand>
        <name>Zn(2+)</name>
        <dbReference type="ChEBI" id="CHEBI:29105"/>
        <label>1</label>
    </ligand>
</feature>
<sequence length="563" mass="61658">MVLLCLGQRRGIVWDFARHITDIRQLKVTNLLGPQINAEICPQSDAIFPSRNVEVWKELDKVFNNPDFNPKAAELLGGAVRVPTESYDVMDPVGQDPRWEPFGILNDYLETTFPLVNSTLRRTKVNGYALIYEWDGSDPNLKPLLLTAHQDVVPVEPITVGQWTHPPYSGYYDGKFVWGRGSLDDKSGLIAVMIAVESLLESGFKPTRKVVLAFGIDEEATGHYGAKLLGEHMVEKFGRDAFAMLVDEGGGLTTAYGGKLAAPGVAEKGYLDVMVEVNSPGGHSSRPPTHTSIGMLASFVVRLEQNPFPYSLTRATPLYSTLQCVAEHSPELDSSLREVIKKSISSDRALKQLQDFVADDPLMRSLITTTQAIDLIGGGVKVNALPEQAWAVINHRIAAESSVKAVQQHDTSVLENLASEFNLSFTAFGRDVNVHHGPAYGALIISEAFNSSLEPAPITPTGPDAAPYRVLSGTIKATYETGRHNDNGGQLTVAPFMGGGNTDTQFYWNLTQHIFRYDHVNVGEDGDARGAHTVNEAMNIDSFIEMTRFFVTLILNVDESDAI</sequence>
<dbReference type="Pfam" id="PF07687">
    <property type="entry name" value="M20_dimer"/>
    <property type="match status" value="1"/>
</dbReference>
<dbReference type="InterPro" id="IPR011650">
    <property type="entry name" value="Peptidase_M20_dimer"/>
</dbReference>
<dbReference type="CDD" id="cd05674">
    <property type="entry name" value="M20_yscS"/>
    <property type="match status" value="1"/>
</dbReference>
<feature type="active site" evidence="6">
    <location>
        <position position="151"/>
    </location>
</feature>
<dbReference type="EMBL" id="KQ085996">
    <property type="protein sequence ID" value="KLO11595.1"/>
    <property type="molecule type" value="Genomic_DNA"/>
</dbReference>
<keyword evidence="3 7" id="KW-0479">Metal-binding</keyword>